<dbReference type="Gene3D" id="3.40.50.2020">
    <property type="match status" value="1"/>
</dbReference>
<dbReference type="EMBL" id="WLCI01000008">
    <property type="protein sequence ID" value="MTB95087.1"/>
    <property type="molecule type" value="Genomic_DNA"/>
</dbReference>
<gene>
    <name evidence="2" type="ORF">GGQ22_08300</name>
</gene>
<protein>
    <submittedName>
        <fullName evidence="2">ComF family protein</fullName>
    </submittedName>
</protein>
<dbReference type="InterPro" id="IPR051910">
    <property type="entry name" value="ComF/GntX_DNA_util-trans"/>
</dbReference>
<proteinExistence type="inferred from homology"/>
<evidence type="ECO:0000256" key="1">
    <source>
        <dbReference type="ARBA" id="ARBA00008007"/>
    </source>
</evidence>
<evidence type="ECO:0000313" key="3">
    <source>
        <dbReference type="Proteomes" id="UP000433406"/>
    </source>
</evidence>
<dbReference type="Proteomes" id="UP000433406">
    <property type="component" value="Unassembled WGS sequence"/>
</dbReference>
<dbReference type="SUPFAM" id="SSF53271">
    <property type="entry name" value="PRTase-like"/>
    <property type="match status" value="1"/>
</dbReference>
<dbReference type="InterPro" id="IPR029057">
    <property type="entry name" value="PRTase-like"/>
</dbReference>
<dbReference type="InterPro" id="IPR000836">
    <property type="entry name" value="PRTase_dom"/>
</dbReference>
<sequence>MLDATADLLLGGRCAGCDRPGRVLCAECRAGLPTDPRPAWPTPPPAGLVEPWAAASYDGVVRSLVLGLKERRLLGLRHPLADLLAGAAGAAAAARVPAGPVVLVPVPSRPTTVRGRGHDPTYAVTVGAAARLRAAGTDAVAARLLRTRPGVVDQAGLDAAARATNLAGSMACSDAALRRLHRRRTHASVVVCDDVLTTGATAREAQRALEAVGLHVAAVAAVAATRRRFPPAAPDSRPDR</sequence>
<dbReference type="PANTHER" id="PTHR47505:SF1">
    <property type="entry name" value="DNA UTILIZATION PROTEIN YHGH"/>
    <property type="match status" value="1"/>
</dbReference>
<reference evidence="2 3" key="1">
    <citation type="submission" date="2019-10" db="EMBL/GenBank/DDBJ databases">
        <title>Nocardioides novel species isolated from the excrement of Marmot.</title>
        <authorList>
            <person name="Zhang G."/>
        </authorList>
    </citation>
    <scope>NUCLEOTIDE SEQUENCE [LARGE SCALE GENOMIC DNA]</scope>
    <source>
        <strain evidence="3">zg-579</strain>
    </source>
</reference>
<dbReference type="AlphaFoldDB" id="A0A6I3J0R2"/>
<keyword evidence="3" id="KW-1185">Reference proteome</keyword>
<evidence type="ECO:0000313" key="2">
    <source>
        <dbReference type="EMBL" id="MTB95087.1"/>
    </source>
</evidence>
<dbReference type="CDD" id="cd06223">
    <property type="entry name" value="PRTases_typeI"/>
    <property type="match status" value="1"/>
</dbReference>
<comment type="similarity">
    <text evidence="1">Belongs to the ComF/GntX family.</text>
</comment>
<comment type="caution">
    <text evidence="2">The sequence shown here is derived from an EMBL/GenBank/DDBJ whole genome shotgun (WGS) entry which is preliminary data.</text>
</comment>
<organism evidence="2 3">
    <name type="scientific">Nocardioides marmotae</name>
    <dbReference type="NCBI Taxonomy" id="2663857"/>
    <lineage>
        <taxon>Bacteria</taxon>
        <taxon>Bacillati</taxon>
        <taxon>Actinomycetota</taxon>
        <taxon>Actinomycetes</taxon>
        <taxon>Propionibacteriales</taxon>
        <taxon>Nocardioidaceae</taxon>
        <taxon>Nocardioides</taxon>
    </lineage>
</organism>
<name>A0A6I3J0R2_9ACTN</name>
<accession>A0A6I3J0R2</accession>
<dbReference type="PANTHER" id="PTHR47505">
    <property type="entry name" value="DNA UTILIZATION PROTEIN YHGH"/>
    <property type="match status" value="1"/>
</dbReference>